<evidence type="ECO:0000256" key="4">
    <source>
        <dbReference type="ARBA" id="ARBA00023242"/>
    </source>
</evidence>
<dbReference type="CTD" id="55651"/>
<dbReference type="InterPro" id="IPR050257">
    <property type="entry name" value="eL8/uL1-like"/>
</dbReference>
<keyword evidence="5 6" id="KW-0687">Ribonucleoprotein</keyword>
<dbReference type="InterPro" id="IPR029064">
    <property type="entry name" value="Ribosomal_eL30-like_sf"/>
</dbReference>
<dbReference type="InterPro" id="IPR018492">
    <property type="entry name" value="Ribosomal_eL8/Nhp2"/>
</dbReference>
<dbReference type="FunCoup" id="A0A7M7RDK8">
    <property type="interactions" value="1397"/>
</dbReference>
<dbReference type="Gene3D" id="3.30.1330.30">
    <property type="match status" value="1"/>
</dbReference>
<dbReference type="InterPro" id="IPR004038">
    <property type="entry name" value="Ribosomal_eL8/eL30/eS12/Gad45"/>
</dbReference>
<dbReference type="GO" id="GO:0000398">
    <property type="term" value="P:mRNA splicing, via spliceosome"/>
    <property type="evidence" value="ECO:0007669"/>
    <property type="project" value="UniProtKB-UniRule"/>
</dbReference>
<evidence type="ECO:0000313" key="9">
    <source>
        <dbReference type="Proteomes" id="UP000007110"/>
    </source>
</evidence>
<evidence type="ECO:0000259" key="7">
    <source>
        <dbReference type="Pfam" id="PF01248"/>
    </source>
</evidence>
<reference evidence="9" key="1">
    <citation type="submission" date="2015-02" db="EMBL/GenBank/DDBJ databases">
        <title>Genome sequencing for Strongylocentrotus purpuratus.</title>
        <authorList>
            <person name="Murali S."/>
            <person name="Liu Y."/>
            <person name="Vee V."/>
            <person name="English A."/>
            <person name="Wang M."/>
            <person name="Skinner E."/>
            <person name="Han Y."/>
            <person name="Muzny D.M."/>
            <person name="Worley K.C."/>
            <person name="Gibbs R.A."/>
        </authorList>
    </citation>
    <scope>NUCLEOTIDE SEQUENCE</scope>
</reference>
<evidence type="ECO:0000256" key="3">
    <source>
        <dbReference type="ARBA" id="ARBA00022884"/>
    </source>
</evidence>
<dbReference type="Proteomes" id="UP000007110">
    <property type="component" value="Unassembled WGS sequence"/>
</dbReference>
<comment type="similarity">
    <text evidence="2 6">Belongs to the eukaryotic ribosomal protein eL8 family.</text>
</comment>
<dbReference type="GO" id="GO:0034513">
    <property type="term" value="F:box H/ACA snoRNA binding"/>
    <property type="evidence" value="ECO:0000318"/>
    <property type="project" value="GO_Central"/>
</dbReference>
<proteinExistence type="inferred from homology"/>
<dbReference type="EnsemblMetazoa" id="XM_777298">
    <property type="protein sequence ID" value="XP_782391"/>
    <property type="gene ID" value="LOC577044"/>
</dbReference>
<accession>A0A7M7RDK8</accession>
<dbReference type="OMA" id="EDNYEAR"/>
<keyword evidence="9" id="KW-1185">Reference proteome</keyword>
<comment type="function">
    <text evidence="6">Common component of the spliceosome and rRNA processing machinery.</text>
</comment>
<dbReference type="RefSeq" id="XP_782391.1">
    <property type="nucleotide sequence ID" value="XM_777298.5"/>
</dbReference>
<dbReference type="OrthoDB" id="5364946at2759"/>
<dbReference type="InterPro" id="IPR002415">
    <property type="entry name" value="H/ACA_rnp_Nhp2-like"/>
</dbReference>
<evidence type="ECO:0000256" key="2">
    <source>
        <dbReference type="ARBA" id="ARBA00007337"/>
    </source>
</evidence>
<comment type="function">
    <text evidence="6">Required for ribosome biogenesis. Part of a complex which catalyzes pseudouridylation of rRNA. This involves the isomerization of uridine such that the ribose is subsequently attached to C5, instead of the normal N1. Pseudouridine ('psi') residues may serve to stabilize the conformation of rRNAs.</text>
</comment>
<sequence length="152" mass="16808">MKSPAVKNGIDHAEEAETQELSYDELVTRISPIANPLASRKLTKKLYKVIKKASKEKMVRRGVKEVQKFLRKGEKGFVVFAGDVTPIEVMCHLPGVCEDLDLPYAYVPSKSDLGASSGAKRATCCILVKKHADYEDSYKECLTLVKALPPPI</sequence>
<feature type="domain" description="Ribosomal protein eL8/eL30/eS12/Gadd45" evidence="7">
    <location>
        <begin position="45"/>
        <end position="136"/>
    </location>
</feature>
<comment type="subcellular location">
    <subcellularLocation>
        <location evidence="1 6">Nucleus</location>
        <location evidence="1 6">Nucleolus</location>
    </subcellularLocation>
</comment>
<keyword evidence="4 6" id="KW-0539">Nucleus</keyword>
<dbReference type="PRINTS" id="PR00883">
    <property type="entry name" value="NUCLEARHMG"/>
</dbReference>
<dbReference type="KEGG" id="spu:577044"/>
<dbReference type="PRINTS" id="PR00881">
    <property type="entry name" value="L7ARS6FAMILY"/>
</dbReference>
<dbReference type="PANTHER" id="PTHR23105">
    <property type="entry name" value="RIBOSOMAL PROTEIN L7AE FAMILY MEMBER"/>
    <property type="match status" value="1"/>
</dbReference>
<dbReference type="AlphaFoldDB" id="A0A7M7RDK8"/>
<dbReference type="InParanoid" id="A0A7M7RDK8"/>
<protein>
    <recommendedName>
        <fullName evidence="6">H/ACA ribonucleoprotein complex subunit 2</fullName>
    </recommendedName>
    <alternativeName>
        <fullName evidence="6">Nucleolar protein family A member 2</fullName>
    </alternativeName>
</protein>
<evidence type="ECO:0000313" key="8">
    <source>
        <dbReference type="EnsemblMetazoa" id="XP_782391"/>
    </source>
</evidence>
<dbReference type="GO" id="GO:0031120">
    <property type="term" value="P:snRNA pseudouridine synthesis"/>
    <property type="evidence" value="ECO:0000318"/>
    <property type="project" value="GO_Central"/>
</dbReference>
<keyword evidence="3 6" id="KW-0694">RNA-binding</keyword>
<organism evidence="8 9">
    <name type="scientific">Strongylocentrotus purpuratus</name>
    <name type="common">Purple sea urchin</name>
    <dbReference type="NCBI Taxonomy" id="7668"/>
    <lineage>
        <taxon>Eukaryota</taxon>
        <taxon>Metazoa</taxon>
        <taxon>Echinodermata</taxon>
        <taxon>Eleutherozoa</taxon>
        <taxon>Echinozoa</taxon>
        <taxon>Echinoidea</taxon>
        <taxon>Euechinoidea</taxon>
        <taxon>Echinacea</taxon>
        <taxon>Camarodonta</taxon>
        <taxon>Echinidea</taxon>
        <taxon>Strongylocentrotidae</taxon>
        <taxon>Strongylocentrotus</taxon>
    </lineage>
</organism>
<dbReference type="Pfam" id="PF01248">
    <property type="entry name" value="Ribosomal_L7Ae"/>
    <property type="match status" value="1"/>
</dbReference>
<dbReference type="SUPFAM" id="SSF55315">
    <property type="entry name" value="L30e-like"/>
    <property type="match status" value="1"/>
</dbReference>
<reference evidence="8" key="2">
    <citation type="submission" date="2021-01" db="UniProtKB">
        <authorList>
            <consortium name="EnsemblMetazoa"/>
        </authorList>
    </citation>
    <scope>IDENTIFICATION</scope>
</reference>
<dbReference type="GO" id="GO:0031429">
    <property type="term" value="C:box H/ACA snoRNP complex"/>
    <property type="evidence" value="ECO:0000318"/>
    <property type="project" value="GO_Central"/>
</dbReference>
<dbReference type="GeneID" id="577044"/>
<evidence type="ECO:0000256" key="6">
    <source>
        <dbReference type="RuleBase" id="RU366039"/>
    </source>
</evidence>
<dbReference type="GO" id="GO:0031118">
    <property type="term" value="P:rRNA pseudouridine synthesis"/>
    <property type="evidence" value="ECO:0000318"/>
    <property type="project" value="GO_Central"/>
</dbReference>
<name>A0A7M7RDK8_STRPU</name>
<evidence type="ECO:0000256" key="1">
    <source>
        <dbReference type="ARBA" id="ARBA00004604"/>
    </source>
</evidence>
<evidence type="ECO:0000256" key="5">
    <source>
        <dbReference type="ARBA" id="ARBA00023274"/>
    </source>
</evidence>